<organism evidence="6 7">
    <name type="scientific">Bradyrhizobium erythrophlei</name>
    <dbReference type="NCBI Taxonomy" id="1437360"/>
    <lineage>
        <taxon>Bacteria</taxon>
        <taxon>Pseudomonadati</taxon>
        <taxon>Pseudomonadota</taxon>
        <taxon>Alphaproteobacteria</taxon>
        <taxon>Hyphomicrobiales</taxon>
        <taxon>Nitrobacteraceae</taxon>
        <taxon>Bradyrhizobium</taxon>
    </lineage>
</organism>
<dbReference type="SUPFAM" id="SSF47616">
    <property type="entry name" value="GST C-terminal domain-like"/>
    <property type="match status" value="1"/>
</dbReference>
<comment type="similarity">
    <text evidence="3">Belongs to the GST superfamily.</text>
</comment>
<dbReference type="InterPro" id="IPR036282">
    <property type="entry name" value="Glutathione-S-Trfase_C_sf"/>
</dbReference>
<keyword evidence="2 6" id="KW-0808">Transferase</keyword>
<dbReference type="CDD" id="cd00299">
    <property type="entry name" value="GST_C_family"/>
    <property type="match status" value="1"/>
</dbReference>
<evidence type="ECO:0000256" key="2">
    <source>
        <dbReference type="ARBA" id="ARBA00022679"/>
    </source>
</evidence>
<dbReference type="InterPro" id="IPR004045">
    <property type="entry name" value="Glutathione_S-Trfase_N"/>
</dbReference>
<protein>
    <recommendedName>
        <fullName evidence="1">glutathione transferase</fullName>
        <ecNumber evidence="1">2.5.1.18</ecNumber>
    </recommendedName>
</protein>
<dbReference type="SFLD" id="SFLDS00019">
    <property type="entry name" value="Glutathione_Transferase_(cytos"/>
    <property type="match status" value="1"/>
</dbReference>
<dbReference type="EC" id="2.5.1.18" evidence="1"/>
<dbReference type="GO" id="GO:0005737">
    <property type="term" value="C:cytoplasm"/>
    <property type="evidence" value="ECO:0007669"/>
    <property type="project" value="TreeGrafter"/>
</dbReference>
<evidence type="ECO:0000313" key="6">
    <source>
        <dbReference type="EMBL" id="SHH63062.1"/>
    </source>
</evidence>
<dbReference type="PANTHER" id="PTHR43900">
    <property type="entry name" value="GLUTATHIONE S-TRANSFERASE RHO"/>
    <property type="match status" value="1"/>
</dbReference>
<feature type="domain" description="GST N-terminal" evidence="4">
    <location>
        <begin position="2"/>
        <end position="81"/>
    </location>
</feature>
<dbReference type="RefSeq" id="WP_245332254.1">
    <property type="nucleotide sequence ID" value="NZ_LT670817.1"/>
</dbReference>
<sequence>MQEFIVHSIPGSPFGRTVLAMLEEKGASYRLSPVAPGTFRSPQHLARHPFGRVPVLEHNGFSLYETQAILRYLDRVLPAPALTPADPRRASRMDQVMNVNDWYLFQGVGNVIGFQRVIGPMLMGLTPDEAVIAAAMPQARAVFAELARLLGGQPYFAGDAVSLADLLVAPQIGFFTQTPEWSELGTPHANLVAWLARMEARPSMKATTWERVSEMAKAA</sequence>
<dbReference type="Pfam" id="PF02798">
    <property type="entry name" value="GST_N"/>
    <property type="match status" value="1"/>
</dbReference>
<evidence type="ECO:0000313" key="7">
    <source>
        <dbReference type="Proteomes" id="UP000189796"/>
    </source>
</evidence>
<dbReference type="Pfam" id="PF00043">
    <property type="entry name" value="GST_C"/>
    <property type="match status" value="1"/>
</dbReference>
<dbReference type="PROSITE" id="PS50404">
    <property type="entry name" value="GST_NTER"/>
    <property type="match status" value="1"/>
</dbReference>
<dbReference type="PROSITE" id="PS50405">
    <property type="entry name" value="GST_CTER"/>
    <property type="match status" value="1"/>
</dbReference>
<name>A0A1M5UJ05_9BRAD</name>
<evidence type="ECO:0000256" key="1">
    <source>
        <dbReference type="ARBA" id="ARBA00012452"/>
    </source>
</evidence>
<dbReference type="Gene3D" id="1.20.1050.10">
    <property type="match status" value="1"/>
</dbReference>
<evidence type="ECO:0000259" key="5">
    <source>
        <dbReference type="PROSITE" id="PS50405"/>
    </source>
</evidence>
<dbReference type="InterPro" id="IPR010987">
    <property type="entry name" value="Glutathione-S-Trfase_C-like"/>
</dbReference>
<dbReference type="Gene3D" id="3.40.30.10">
    <property type="entry name" value="Glutaredoxin"/>
    <property type="match status" value="1"/>
</dbReference>
<dbReference type="GO" id="GO:0004364">
    <property type="term" value="F:glutathione transferase activity"/>
    <property type="evidence" value="ECO:0007669"/>
    <property type="project" value="UniProtKB-EC"/>
</dbReference>
<feature type="domain" description="GST C-terminal" evidence="5">
    <location>
        <begin position="86"/>
        <end position="219"/>
    </location>
</feature>
<dbReference type="InterPro" id="IPR004046">
    <property type="entry name" value="GST_C"/>
</dbReference>
<dbReference type="AlphaFoldDB" id="A0A1M5UJ05"/>
<proteinExistence type="inferred from homology"/>
<dbReference type="GO" id="GO:0043295">
    <property type="term" value="F:glutathione binding"/>
    <property type="evidence" value="ECO:0007669"/>
    <property type="project" value="TreeGrafter"/>
</dbReference>
<dbReference type="InterPro" id="IPR036249">
    <property type="entry name" value="Thioredoxin-like_sf"/>
</dbReference>
<dbReference type="InterPro" id="IPR040079">
    <property type="entry name" value="Glutathione_S-Trfase"/>
</dbReference>
<dbReference type="SFLD" id="SFLDG00358">
    <property type="entry name" value="Main_(cytGST)"/>
    <property type="match status" value="1"/>
</dbReference>
<accession>A0A1M5UJ05</accession>
<dbReference type="PANTHER" id="PTHR43900:SF97">
    <property type="entry name" value="GLUTATHIONE TRANSFERASE"/>
    <property type="match status" value="1"/>
</dbReference>
<evidence type="ECO:0000256" key="3">
    <source>
        <dbReference type="RuleBase" id="RU003494"/>
    </source>
</evidence>
<evidence type="ECO:0000259" key="4">
    <source>
        <dbReference type="PROSITE" id="PS50404"/>
    </source>
</evidence>
<dbReference type="Proteomes" id="UP000189796">
    <property type="component" value="Chromosome I"/>
</dbReference>
<gene>
    <name evidence="6" type="ORF">SAMN05443248_5469</name>
</gene>
<dbReference type="EMBL" id="LT670817">
    <property type="protein sequence ID" value="SHH63062.1"/>
    <property type="molecule type" value="Genomic_DNA"/>
</dbReference>
<reference evidence="6 7" key="1">
    <citation type="submission" date="2016-11" db="EMBL/GenBank/DDBJ databases">
        <authorList>
            <person name="Jaros S."/>
            <person name="Januszkiewicz K."/>
            <person name="Wedrychowicz H."/>
        </authorList>
    </citation>
    <scope>NUCLEOTIDE SEQUENCE [LARGE SCALE GENOMIC DNA]</scope>
    <source>
        <strain evidence="6 7">GAS138</strain>
    </source>
</reference>
<dbReference type="SUPFAM" id="SSF52833">
    <property type="entry name" value="Thioredoxin-like"/>
    <property type="match status" value="1"/>
</dbReference>